<evidence type="ECO:0000313" key="2">
    <source>
        <dbReference type="Proteomes" id="UP001597011"/>
    </source>
</evidence>
<dbReference type="Proteomes" id="UP001597011">
    <property type="component" value="Unassembled WGS sequence"/>
</dbReference>
<keyword evidence="2" id="KW-1185">Reference proteome</keyword>
<sequence length="58" mass="6865">MEQKKWLSSKETQKAANIKGCDLMHYRIQGNLEFEKRGNAFFYLKESIVKLKENLSKN</sequence>
<evidence type="ECO:0000313" key="1">
    <source>
        <dbReference type="EMBL" id="MFD0834873.1"/>
    </source>
</evidence>
<dbReference type="EMBL" id="JBHTIB010000002">
    <property type="protein sequence ID" value="MFD0834873.1"/>
    <property type="molecule type" value="Genomic_DNA"/>
</dbReference>
<gene>
    <name evidence="1" type="ORF">ACFQ0I_03790</name>
</gene>
<reference evidence="2" key="1">
    <citation type="journal article" date="2019" name="Int. J. Syst. Evol. Microbiol.">
        <title>The Global Catalogue of Microorganisms (GCM) 10K type strain sequencing project: providing services to taxonomists for standard genome sequencing and annotation.</title>
        <authorList>
            <consortium name="The Broad Institute Genomics Platform"/>
            <consortium name="The Broad Institute Genome Sequencing Center for Infectious Disease"/>
            <person name="Wu L."/>
            <person name="Ma J."/>
        </authorList>
    </citation>
    <scope>NUCLEOTIDE SEQUENCE [LARGE SCALE GENOMIC DNA]</scope>
    <source>
        <strain evidence="2">CCUG 60529</strain>
    </source>
</reference>
<proteinExistence type="predicted"/>
<name>A0ABW3BQ40_9FLAO</name>
<accession>A0ABW3BQ40</accession>
<protein>
    <submittedName>
        <fullName evidence="1">Uncharacterized protein</fullName>
    </submittedName>
</protein>
<comment type="caution">
    <text evidence="1">The sequence shown here is derived from an EMBL/GenBank/DDBJ whole genome shotgun (WGS) entry which is preliminary data.</text>
</comment>
<organism evidence="1 2">
    <name type="scientific">Mariniflexile aquimaris</name>
    <dbReference type="NCBI Taxonomy" id="881009"/>
    <lineage>
        <taxon>Bacteria</taxon>
        <taxon>Pseudomonadati</taxon>
        <taxon>Bacteroidota</taxon>
        <taxon>Flavobacteriia</taxon>
        <taxon>Flavobacteriales</taxon>
        <taxon>Flavobacteriaceae</taxon>
        <taxon>Mariniflexile</taxon>
    </lineage>
</organism>
<dbReference type="RefSeq" id="WP_379939486.1">
    <property type="nucleotide sequence ID" value="NZ_JBHTIB010000002.1"/>
</dbReference>